<evidence type="ECO:0000256" key="1">
    <source>
        <dbReference type="ARBA" id="ARBA00022821"/>
    </source>
</evidence>
<accession>A0A4D6KXB8</accession>
<evidence type="ECO:0000313" key="4">
    <source>
        <dbReference type="Proteomes" id="UP000501690"/>
    </source>
</evidence>
<dbReference type="GO" id="GO:0043531">
    <property type="term" value="F:ADP binding"/>
    <property type="evidence" value="ECO:0007669"/>
    <property type="project" value="InterPro"/>
</dbReference>
<sequence>MASDTAEILKQNFLEFFKDIELFNLSPPITSLLTEINKEFVENTGFWSPPPVESLCHFYQLDHAIGECRINKKTFSIFSRFDPVERTNDVLKDIKKNLQVVRESKNNINEYSTSPLFSSCRYPTRNDAPDLSVFDGEIEKIVKRLESNDGFKAIGVHGMCGTGKTTLAKMVLSDPRVREKYKKPIWVCLYDMQSEEEMDIRIVKEMLALLDDDPDLLAEEPEDKWLLKNLHDKLLHQEKYLIVLDSVWHCNDWFNDLFCVDQNDGDASKELFSQALPKDTGGAVIVTSRQKAVTTTLVHEENLIHVKPWDDEKLKKLVKQCLKRQEKSYVEITEENINCVAYHCHGIPFVAATLSGWIAEQIIKKSDSN</sequence>
<dbReference type="InterPro" id="IPR002182">
    <property type="entry name" value="NB-ARC"/>
</dbReference>
<dbReference type="SUPFAM" id="SSF52540">
    <property type="entry name" value="P-loop containing nucleoside triphosphate hydrolases"/>
    <property type="match status" value="1"/>
</dbReference>
<keyword evidence="1" id="KW-0611">Plant defense</keyword>
<protein>
    <submittedName>
        <fullName evidence="3">P-loop containing nucleoside triphosphate hydrolase</fullName>
    </submittedName>
</protein>
<dbReference type="GO" id="GO:0006952">
    <property type="term" value="P:defense response"/>
    <property type="evidence" value="ECO:0007669"/>
    <property type="project" value="UniProtKB-KW"/>
</dbReference>
<feature type="domain" description="NB-ARC" evidence="2">
    <location>
        <begin position="136"/>
        <end position="320"/>
    </location>
</feature>
<evidence type="ECO:0000313" key="3">
    <source>
        <dbReference type="EMBL" id="QCD78344.1"/>
    </source>
</evidence>
<dbReference type="EMBL" id="CP039345">
    <property type="protein sequence ID" value="QCD78344.1"/>
    <property type="molecule type" value="Genomic_DNA"/>
</dbReference>
<evidence type="ECO:0000259" key="2">
    <source>
        <dbReference type="Pfam" id="PF00931"/>
    </source>
</evidence>
<keyword evidence="4" id="KW-1185">Reference proteome</keyword>
<keyword evidence="3" id="KW-0378">Hydrolase</keyword>
<proteinExistence type="predicted"/>
<reference evidence="3 4" key="1">
    <citation type="submission" date="2019-04" db="EMBL/GenBank/DDBJ databases">
        <title>An improved genome assembly and genetic linkage map for asparagus bean, Vigna unguiculata ssp. sesquipedialis.</title>
        <authorList>
            <person name="Xia Q."/>
            <person name="Zhang R."/>
            <person name="Dong Y."/>
        </authorList>
    </citation>
    <scope>NUCLEOTIDE SEQUENCE [LARGE SCALE GENOMIC DNA]</scope>
    <source>
        <tissue evidence="3">Leaf</tissue>
    </source>
</reference>
<dbReference type="OrthoDB" id="1436265at2759"/>
<dbReference type="Gramene" id="Vigun06g048100.1.v1.2">
    <property type="protein sequence ID" value="Vigun06g048100.1.v1.2.CDS.1"/>
    <property type="gene ID" value="Vigun06g048100.v1.2"/>
</dbReference>
<dbReference type="Pfam" id="PF00931">
    <property type="entry name" value="NB-ARC"/>
    <property type="match status" value="1"/>
</dbReference>
<name>A0A4D6KXB8_VIGUN</name>
<dbReference type="GO" id="GO:0016787">
    <property type="term" value="F:hydrolase activity"/>
    <property type="evidence" value="ECO:0007669"/>
    <property type="project" value="UniProtKB-KW"/>
</dbReference>
<dbReference type="Proteomes" id="UP000501690">
    <property type="component" value="Linkage Group LG1"/>
</dbReference>
<organism evidence="3 4">
    <name type="scientific">Vigna unguiculata</name>
    <name type="common">Cowpea</name>
    <dbReference type="NCBI Taxonomy" id="3917"/>
    <lineage>
        <taxon>Eukaryota</taxon>
        <taxon>Viridiplantae</taxon>
        <taxon>Streptophyta</taxon>
        <taxon>Embryophyta</taxon>
        <taxon>Tracheophyta</taxon>
        <taxon>Spermatophyta</taxon>
        <taxon>Magnoliopsida</taxon>
        <taxon>eudicotyledons</taxon>
        <taxon>Gunneridae</taxon>
        <taxon>Pentapetalae</taxon>
        <taxon>rosids</taxon>
        <taxon>fabids</taxon>
        <taxon>Fabales</taxon>
        <taxon>Fabaceae</taxon>
        <taxon>Papilionoideae</taxon>
        <taxon>50 kb inversion clade</taxon>
        <taxon>NPAAA clade</taxon>
        <taxon>indigoferoid/millettioid clade</taxon>
        <taxon>Phaseoleae</taxon>
        <taxon>Vigna</taxon>
    </lineage>
</organism>
<dbReference type="PANTHER" id="PTHR36766:SF70">
    <property type="entry name" value="DISEASE RESISTANCE PROTEIN RGA4"/>
    <property type="match status" value="1"/>
</dbReference>
<dbReference type="Gene3D" id="3.40.50.300">
    <property type="entry name" value="P-loop containing nucleotide triphosphate hydrolases"/>
    <property type="match status" value="1"/>
</dbReference>
<dbReference type="PRINTS" id="PR00364">
    <property type="entry name" value="DISEASERSIST"/>
</dbReference>
<dbReference type="PANTHER" id="PTHR36766">
    <property type="entry name" value="PLANT BROAD-SPECTRUM MILDEW RESISTANCE PROTEIN RPW8"/>
    <property type="match status" value="1"/>
</dbReference>
<gene>
    <name evidence="3" type="ORF">DEO72_LG1g1976</name>
</gene>
<dbReference type="AlphaFoldDB" id="A0A4D6KXB8"/>
<dbReference type="InterPro" id="IPR027417">
    <property type="entry name" value="P-loop_NTPase"/>
</dbReference>